<comment type="caution">
    <text evidence="1">The sequence shown here is derived from an EMBL/GenBank/DDBJ whole genome shotgun (WGS) entry which is preliminary data.</text>
</comment>
<dbReference type="Proteomes" id="UP000629468">
    <property type="component" value="Unassembled WGS sequence"/>
</dbReference>
<gene>
    <name evidence="1" type="ORF">Agabi119p4_9909</name>
</gene>
<protein>
    <submittedName>
        <fullName evidence="1">Uncharacterized protein</fullName>
    </submittedName>
</protein>
<evidence type="ECO:0000313" key="2">
    <source>
        <dbReference type="Proteomes" id="UP000629468"/>
    </source>
</evidence>
<organism evidence="1 2">
    <name type="scientific">Agaricus bisporus var. burnettii</name>
    <dbReference type="NCBI Taxonomy" id="192524"/>
    <lineage>
        <taxon>Eukaryota</taxon>
        <taxon>Fungi</taxon>
        <taxon>Dikarya</taxon>
        <taxon>Basidiomycota</taxon>
        <taxon>Agaricomycotina</taxon>
        <taxon>Agaricomycetes</taxon>
        <taxon>Agaricomycetidae</taxon>
        <taxon>Agaricales</taxon>
        <taxon>Agaricineae</taxon>
        <taxon>Agaricaceae</taxon>
        <taxon>Agaricus</taxon>
    </lineage>
</organism>
<sequence>MWRRIELSIFSEHMVKFSTIVYAKNDRVRYNSYGIRKRKLDENKVDGFRQGGYSGIFTVWKGNSCGYFAFLIPAQPGIGFPSANTSALQLPSRTPLSINREFSVT</sequence>
<evidence type="ECO:0000313" key="1">
    <source>
        <dbReference type="EMBL" id="KAF7761917.1"/>
    </source>
</evidence>
<accession>A0A8H7C442</accession>
<proteinExistence type="predicted"/>
<dbReference type="AlphaFoldDB" id="A0A8H7C442"/>
<reference evidence="1 2" key="1">
    <citation type="journal article" name="Sci. Rep.">
        <title>Telomere-to-telomere assembled and centromere annotated genomes of the two main subspecies of the button mushroom Agaricus bisporus reveal especially polymorphic chromosome ends.</title>
        <authorList>
            <person name="Sonnenberg A.S.M."/>
            <person name="Sedaghat-Telgerd N."/>
            <person name="Lavrijssen B."/>
            <person name="Ohm R.A."/>
            <person name="Hendrickx P.M."/>
            <person name="Scholtmeijer K."/>
            <person name="Baars J.J.P."/>
            <person name="van Peer A."/>
        </authorList>
    </citation>
    <scope>NUCLEOTIDE SEQUENCE [LARGE SCALE GENOMIC DNA]</scope>
    <source>
        <strain evidence="1 2">H119_p4</strain>
    </source>
</reference>
<dbReference type="EMBL" id="JABXXO010000013">
    <property type="protein sequence ID" value="KAF7761917.1"/>
    <property type="molecule type" value="Genomic_DNA"/>
</dbReference>
<name>A0A8H7C442_AGABI</name>